<dbReference type="PANTHER" id="PTHR30121:SF6">
    <property type="entry name" value="SLR6007 PROTEIN"/>
    <property type="match status" value="1"/>
</dbReference>
<feature type="domain" description="CagE TrbE VirB component of type IV transporter system central" evidence="2">
    <location>
        <begin position="163"/>
        <end position="348"/>
    </location>
</feature>
<dbReference type="InterPro" id="IPR018145">
    <property type="entry name" value="CagE_TrbE_VirB_cntrl_dom"/>
</dbReference>
<dbReference type="InterPro" id="IPR051162">
    <property type="entry name" value="T4SS_component"/>
</dbReference>
<dbReference type="Gene3D" id="3.40.50.300">
    <property type="entry name" value="P-loop containing nucleotide triphosphate hydrolases"/>
    <property type="match status" value="1"/>
</dbReference>
<dbReference type="EMBL" id="LT985310">
    <property type="protein sequence ID" value="SPE04155.1"/>
    <property type="molecule type" value="Genomic_DNA"/>
</dbReference>
<dbReference type="PANTHER" id="PTHR30121">
    <property type="entry name" value="UNCHARACTERIZED PROTEIN YJGR-RELATED"/>
    <property type="match status" value="1"/>
</dbReference>
<protein>
    <submittedName>
        <fullName evidence="3">Type IV secretion/conjugal transfer ATPase, VirB4 family</fullName>
    </submittedName>
</protein>
<geneLocation type="plasmid" evidence="4">
    <name>rcs93_pii</name>
</geneLocation>
<reference evidence="4" key="1">
    <citation type="submission" date="2018-02" db="EMBL/GenBank/DDBJ databases">
        <authorList>
            <person name="Cea G.-C."/>
            <person name="William W."/>
        </authorList>
    </citation>
    <scope>NUCLEOTIDE SEQUENCE [LARGE SCALE GENOMIC DNA]</scope>
    <source>
        <strain evidence="4">CIP106223</strain>
        <plasmid evidence="4">rcs93_pii</plasmid>
    </source>
</reference>
<gene>
    <name evidence="3" type="ORF">RCS93_PII0013</name>
</gene>
<evidence type="ECO:0000313" key="4">
    <source>
        <dbReference type="Proteomes" id="UP000308142"/>
    </source>
</evidence>
<dbReference type="Proteomes" id="UP000308142">
    <property type="component" value="Plasmid RCS93_pII"/>
</dbReference>
<dbReference type="AlphaFoldDB" id="A0A2P9ELF8"/>
<sequence>MSIKKITNNFIPPYHSHIHENIIWLEDKKLLLTFLIEGIPYESLTDDMILNNFNGQKETLLGLCKSERVFLWKHLVKRESPMDARYKFPGNPFLQRLGDFYCDTFNGERSFRTDYFLTIGIPYDDIDAGEKKAKDIIRQIETGFKDYNIYTLGISDGGISDICSNYLNYLLNHDFEKIPLSATKISESIKNSKFYFSFDTLEIKNRTGHDNKFCSNYIVKDVPRGSQIGQWNFLLSLPFEFILTQSFIPDSLSKSSKKIEQQLNKLTSVKDAGKTQHTELHMAQEAIINQETVFGSWHSVLSVFGNTPDEASDNGSEVAAEFVTSGRGFRFVRAASEAPYAWFSHLPASKLRPLATQRTLTNVCCLMPLHNHSYGKKSGNPIGDGSAIMPLKTVTDGLYWFNTHYSAPGRNVTGQMIAGHGMLLGATGAGKTTFEMMAAAFIQRFNPDMFVIDFNRSTELAIRMFGGQYFSLSEGVYSGLNPFQIGDNDDPELMAFLKEWVKRCAVNNDGSDCSDSEAEEIDRAVEMVMKLERRQRRFARLQSRIQSPELNVRLSKWWDNGALAWATDSEENKFDPNQYSKIGFDTTVILETVNQRDHPACEVILSVLFFYKKRMQKGGKLMLSIVEEFWKPCNYPMTQALIKASLKAGRMKGEMMWLTSQSPEDAINCQIFAALVQQTPTKILLPNPDAKYSGYKEIGLTEKEFRQLKKLKLESRTMLIKQSGSSVFAKMDLVGFDDFLPVISCSMKGIKLCEKIREEIGSDDPELWYPPFIEGIYQIDDVIREANSDIPEVWLPFMMKRLKDKLPEKSLSL</sequence>
<keyword evidence="3" id="KW-0614">Plasmid</keyword>
<name>A0A2P9ELF8_ECOLX</name>
<evidence type="ECO:0000256" key="1">
    <source>
        <dbReference type="ARBA" id="ARBA00006512"/>
    </source>
</evidence>
<accession>A0A2P9ELF8</accession>
<dbReference type="InterPro" id="IPR027417">
    <property type="entry name" value="P-loop_NTPase"/>
</dbReference>
<evidence type="ECO:0000313" key="3">
    <source>
        <dbReference type="EMBL" id="SPE04155.1"/>
    </source>
</evidence>
<organism evidence="3 4">
    <name type="scientific">Escherichia coli</name>
    <dbReference type="NCBI Taxonomy" id="562"/>
    <lineage>
        <taxon>Bacteria</taxon>
        <taxon>Pseudomonadati</taxon>
        <taxon>Pseudomonadota</taxon>
        <taxon>Gammaproteobacteria</taxon>
        <taxon>Enterobacterales</taxon>
        <taxon>Enterobacteriaceae</taxon>
        <taxon>Escherichia</taxon>
    </lineage>
</organism>
<dbReference type="Pfam" id="PF03135">
    <property type="entry name" value="CagE_TrbE_VirB"/>
    <property type="match status" value="1"/>
</dbReference>
<proteinExistence type="inferred from homology"/>
<dbReference type="SUPFAM" id="SSF52540">
    <property type="entry name" value="P-loop containing nucleoside triphosphate hydrolases"/>
    <property type="match status" value="1"/>
</dbReference>
<dbReference type="RefSeq" id="WP_064764685.1">
    <property type="nucleotide sequence ID" value="NZ_JAAEHU010000073.1"/>
</dbReference>
<dbReference type="GO" id="GO:0005524">
    <property type="term" value="F:ATP binding"/>
    <property type="evidence" value="ECO:0007669"/>
    <property type="project" value="InterPro"/>
</dbReference>
<evidence type="ECO:0000259" key="2">
    <source>
        <dbReference type="Pfam" id="PF03135"/>
    </source>
</evidence>
<comment type="similarity">
    <text evidence="1">Belongs to the TrbE/VirB4 family.</text>
</comment>